<keyword evidence="2" id="KW-0472">Membrane</keyword>
<feature type="region of interest" description="Disordered" evidence="1">
    <location>
        <begin position="431"/>
        <end position="458"/>
    </location>
</feature>
<sequence>MRSRKVREGSVGLLILFGVGMLGFLIFWLRDIALGKKGYTIVAEFDNIAKLQIGGVVRYRGVQVGRVKAISPSTNGVEVELGITATDLVMPSEVIIEANQAGFIGEASIDIIPLKPVTSVANAPDPLDQDCNSDVILCDRDRLKGRIGVTFDELLRSTLQFSKSFGDPRFVAGLGQLMQNSTSAMAEIAQLSRQLNMLSVSIDKQLTPLSASATRSVTALEQAANRVNGTIGEFSATSTQIRNTVAQFSTITNQLQGTAKDVNALVVNLNQLVASNRSTLVGTLDNLNATSLELRGAVNNLKPALASVQTGLQQVERSEILGNLETISSNLAQVSLDATRASTNLRDFSNSTNLLQLQQTLDSARTTFQNVEKITSDLDRLTGDPNFLNNLRELIDTLNQLLSTTENLEEQTALAHNLAILTAAISPEIEAISPTPGDNPAASPLPSPNQKMPEGQTR</sequence>
<evidence type="ECO:0000256" key="2">
    <source>
        <dbReference type="SAM" id="Phobius"/>
    </source>
</evidence>
<evidence type="ECO:0000259" key="3">
    <source>
        <dbReference type="Pfam" id="PF02470"/>
    </source>
</evidence>
<proteinExistence type="predicted"/>
<reference evidence="4" key="1">
    <citation type="journal article" date="2020" name="mSystems">
        <title>Genome- and Community-Level Interaction Insights into Carbon Utilization and Element Cycling Functions of Hydrothermarchaeota in Hydrothermal Sediment.</title>
        <authorList>
            <person name="Zhou Z."/>
            <person name="Liu Y."/>
            <person name="Xu W."/>
            <person name="Pan J."/>
            <person name="Luo Z.H."/>
            <person name="Li M."/>
        </authorList>
    </citation>
    <scope>NUCLEOTIDE SEQUENCE [LARGE SCALE GENOMIC DNA]</scope>
    <source>
        <strain evidence="4">SpSt-374</strain>
    </source>
</reference>
<gene>
    <name evidence="4" type="ORF">ENR15_00770</name>
</gene>
<dbReference type="GO" id="GO:0005543">
    <property type="term" value="F:phospholipid binding"/>
    <property type="evidence" value="ECO:0007669"/>
    <property type="project" value="TreeGrafter"/>
</dbReference>
<dbReference type="PANTHER" id="PTHR34675">
    <property type="entry name" value="PROTEIN TRIGALACTOSYLDIACYLGLYCEROL 2, CHLOROPLASTIC"/>
    <property type="match status" value="1"/>
</dbReference>
<name>A0A7C3VEA6_9CYAN</name>
<protein>
    <submittedName>
        <fullName evidence="4">MCE family protein</fullName>
    </submittedName>
</protein>
<feature type="transmembrane region" description="Helical" evidence="2">
    <location>
        <begin position="12"/>
        <end position="29"/>
    </location>
</feature>
<dbReference type="GO" id="GO:0005319">
    <property type="term" value="F:lipid transporter activity"/>
    <property type="evidence" value="ECO:0007669"/>
    <property type="project" value="TreeGrafter"/>
</dbReference>
<dbReference type="EMBL" id="DSPX01000004">
    <property type="protein sequence ID" value="HGF99231.1"/>
    <property type="molecule type" value="Genomic_DNA"/>
</dbReference>
<dbReference type="AlphaFoldDB" id="A0A7C3VEA6"/>
<dbReference type="InterPro" id="IPR039342">
    <property type="entry name" value="TGD2-like"/>
</dbReference>
<organism evidence="4">
    <name type="scientific">Planktothricoides sp. SpSt-374</name>
    <dbReference type="NCBI Taxonomy" id="2282167"/>
    <lineage>
        <taxon>Bacteria</taxon>
        <taxon>Bacillati</taxon>
        <taxon>Cyanobacteriota</taxon>
        <taxon>Cyanophyceae</taxon>
        <taxon>Oscillatoriophycideae</taxon>
        <taxon>Oscillatoriales</taxon>
        <taxon>Oscillatoriaceae</taxon>
        <taxon>Planktothricoides</taxon>
    </lineage>
</organism>
<keyword evidence="2" id="KW-0812">Transmembrane</keyword>
<evidence type="ECO:0000313" key="4">
    <source>
        <dbReference type="EMBL" id="HGF99231.1"/>
    </source>
</evidence>
<feature type="domain" description="Mce/MlaD" evidence="3">
    <location>
        <begin position="37"/>
        <end position="113"/>
    </location>
</feature>
<dbReference type="PANTHER" id="PTHR34675:SF1">
    <property type="entry name" value="PROTEIN TRIGALACTOSYLDIACYLGLYCEROL 2, CHLOROPLASTIC"/>
    <property type="match status" value="1"/>
</dbReference>
<dbReference type="InterPro" id="IPR003399">
    <property type="entry name" value="Mce/MlaD"/>
</dbReference>
<accession>A0A7C3VEA6</accession>
<dbReference type="Pfam" id="PF02470">
    <property type="entry name" value="MlaD"/>
    <property type="match status" value="1"/>
</dbReference>
<evidence type="ECO:0000256" key="1">
    <source>
        <dbReference type="SAM" id="MobiDB-lite"/>
    </source>
</evidence>
<comment type="caution">
    <text evidence="4">The sequence shown here is derived from an EMBL/GenBank/DDBJ whole genome shotgun (WGS) entry which is preliminary data.</text>
</comment>
<keyword evidence="2" id="KW-1133">Transmembrane helix</keyword>